<proteinExistence type="predicted"/>
<dbReference type="Pfam" id="PF07291">
    <property type="entry name" value="MauE"/>
    <property type="match status" value="1"/>
</dbReference>
<dbReference type="GO" id="GO:0030416">
    <property type="term" value="P:methylamine metabolic process"/>
    <property type="evidence" value="ECO:0007669"/>
    <property type="project" value="InterPro"/>
</dbReference>
<evidence type="ECO:0000256" key="5">
    <source>
        <dbReference type="SAM" id="Phobius"/>
    </source>
</evidence>
<evidence type="ECO:0000313" key="8">
    <source>
        <dbReference type="Proteomes" id="UP001185092"/>
    </source>
</evidence>
<dbReference type="InterPro" id="IPR009908">
    <property type="entry name" value="Methylamine_util_MauE"/>
</dbReference>
<reference evidence="7" key="1">
    <citation type="submission" date="2023-07" db="EMBL/GenBank/DDBJ databases">
        <title>Genomic Encyclopedia of Type Strains, Phase IV (KMG-IV): sequencing the most valuable type-strain genomes for metagenomic binning, comparative biology and taxonomic classification.</title>
        <authorList>
            <person name="Goeker M."/>
        </authorList>
    </citation>
    <scope>NUCLEOTIDE SEQUENCE</scope>
    <source>
        <strain evidence="7">DSM 26174</strain>
    </source>
</reference>
<gene>
    <name evidence="7" type="ORF">HNQ88_000821</name>
</gene>
<keyword evidence="4 5" id="KW-0472">Membrane</keyword>
<feature type="transmembrane region" description="Helical" evidence="5">
    <location>
        <begin position="154"/>
        <end position="172"/>
    </location>
</feature>
<name>A0AAE3XJW7_9BACT</name>
<feature type="domain" description="Methylamine utilisation protein MauE" evidence="6">
    <location>
        <begin position="1"/>
        <end position="140"/>
    </location>
</feature>
<evidence type="ECO:0000256" key="3">
    <source>
        <dbReference type="ARBA" id="ARBA00022989"/>
    </source>
</evidence>
<feature type="transmembrane region" description="Helical" evidence="5">
    <location>
        <begin position="82"/>
        <end position="104"/>
    </location>
</feature>
<comment type="caution">
    <text evidence="7">The sequence shown here is derived from an EMBL/GenBank/DDBJ whole genome shotgun (WGS) entry which is preliminary data.</text>
</comment>
<dbReference type="NCBIfam" id="NF045576">
    <property type="entry name" value="BT_3928_fam"/>
    <property type="match status" value="1"/>
</dbReference>
<dbReference type="Proteomes" id="UP001185092">
    <property type="component" value="Unassembled WGS sequence"/>
</dbReference>
<accession>A0AAE3XJW7</accession>
<keyword evidence="8" id="KW-1185">Reference proteome</keyword>
<comment type="subcellular location">
    <subcellularLocation>
        <location evidence="1">Membrane</location>
        <topology evidence="1">Multi-pass membrane protein</topology>
    </subcellularLocation>
</comment>
<dbReference type="GO" id="GO:0016020">
    <property type="term" value="C:membrane"/>
    <property type="evidence" value="ECO:0007669"/>
    <property type="project" value="UniProtKB-SubCell"/>
</dbReference>
<dbReference type="AlphaFoldDB" id="A0AAE3XJW7"/>
<evidence type="ECO:0000256" key="1">
    <source>
        <dbReference type="ARBA" id="ARBA00004141"/>
    </source>
</evidence>
<protein>
    <submittedName>
        <fullName evidence="7">Membrane protein YphA (DoxX/SURF4 family)</fullName>
    </submittedName>
</protein>
<dbReference type="EMBL" id="JAVDQD010000001">
    <property type="protein sequence ID" value="MDR6237845.1"/>
    <property type="molecule type" value="Genomic_DNA"/>
</dbReference>
<evidence type="ECO:0000256" key="4">
    <source>
        <dbReference type="ARBA" id="ARBA00023136"/>
    </source>
</evidence>
<organism evidence="7 8">
    <name type="scientific">Aureibacter tunicatorum</name>
    <dbReference type="NCBI Taxonomy" id="866807"/>
    <lineage>
        <taxon>Bacteria</taxon>
        <taxon>Pseudomonadati</taxon>
        <taxon>Bacteroidota</taxon>
        <taxon>Cytophagia</taxon>
        <taxon>Cytophagales</taxon>
        <taxon>Persicobacteraceae</taxon>
        <taxon>Aureibacter</taxon>
    </lineage>
</organism>
<feature type="transmembrane region" description="Helical" evidence="5">
    <location>
        <begin position="48"/>
        <end position="75"/>
    </location>
</feature>
<evidence type="ECO:0000259" key="6">
    <source>
        <dbReference type="Pfam" id="PF07291"/>
    </source>
</evidence>
<sequence>MQMLNRIVRILTGSVFIFSGLVKLNDPQGTAIKMKEYFEIFASDFSSIFHVLIPYVLPLAVFVCVLEVMLGWALIFKYRMKLTLTVLMALIVYFGFLTFYSAYFNKVTDCGCFGDAIPLNPWESFWKDVVLGIMGLFMIFNYKKADRDESANWDKFMLALMIINVFIAYYAIEHLPYVDFRAYKVGANISESMKPSAPFIYEYTMEKDGKIYKFKDYPSDTSYHFQKMELLNPEAEPKITDYSVWNDDGDYTEESLQGVKLFIVMNDIRKSHLEYMGEISNLIGAVKADATSWILTASPEQEVENVRHEYQLAIPYYFADDTVLKAMIRSNPGLILISNGTILGKWHYNDIPTAEEVEKLIRKNSQK</sequence>
<dbReference type="RefSeq" id="WP_309937315.1">
    <property type="nucleotide sequence ID" value="NZ_AP025305.1"/>
</dbReference>
<evidence type="ECO:0000313" key="7">
    <source>
        <dbReference type="EMBL" id="MDR6237845.1"/>
    </source>
</evidence>
<feature type="transmembrane region" description="Helical" evidence="5">
    <location>
        <begin position="124"/>
        <end position="142"/>
    </location>
</feature>
<keyword evidence="3 5" id="KW-1133">Transmembrane helix</keyword>
<evidence type="ECO:0000256" key="2">
    <source>
        <dbReference type="ARBA" id="ARBA00022692"/>
    </source>
</evidence>
<keyword evidence="2 5" id="KW-0812">Transmembrane</keyword>